<gene>
    <name evidence="1" type="ORF">I7412_29585</name>
</gene>
<dbReference type="Pfam" id="PF13469">
    <property type="entry name" value="Sulfotransfer_3"/>
    <property type="match status" value="1"/>
</dbReference>
<dbReference type="PANTHER" id="PTHR36451:SF1">
    <property type="entry name" value="OMEGA-HYDROXY-BETA-DIHYDROMENAQUINONE-9 SULFOTRANSFERASE STF3"/>
    <property type="match status" value="1"/>
</dbReference>
<dbReference type="Proteomes" id="UP000604475">
    <property type="component" value="Unassembled WGS sequence"/>
</dbReference>
<dbReference type="EMBL" id="JAEACQ010000263">
    <property type="protein sequence ID" value="MBL7631240.1"/>
    <property type="molecule type" value="Genomic_DNA"/>
</dbReference>
<dbReference type="SUPFAM" id="SSF52540">
    <property type="entry name" value="P-loop containing nucleoside triphosphate hydrolases"/>
    <property type="match status" value="1"/>
</dbReference>
<organism evidence="1 2">
    <name type="scientific">Frankia nepalensis</name>
    <dbReference type="NCBI Taxonomy" id="1836974"/>
    <lineage>
        <taxon>Bacteria</taxon>
        <taxon>Bacillati</taxon>
        <taxon>Actinomycetota</taxon>
        <taxon>Actinomycetes</taxon>
        <taxon>Frankiales</taxon>
        <taxon>Frankiaceae</taxon>
        <taxon>Frankia</taxon>
    </lineage>
</organism>
<reference evidence="1" key="1">
    <citation type="submission" date="2020-12" db="EMBL/GenBank/DDBJ databases">
        <title>Genomic characterization of non-nitrogen-fixing Frankia strains.</title>
        <authorList>
            <person name="Carlos-Shanley C."/>
            <person name="Guerra T."/>
            <person name="Hahn D."/>
        </authorList>
    </citation>
    <scope>NUCLEOTIDE SEQUENCE</scope>
    <source>
        <strain evidence="1">CN6</strain>
    </source>
</reference>
<dbReference type="RefSeq" id="WP_203004499.1">
    <property type="nucleotide sequence ID" value="NZ_JADWYU010000198.1"/>
</dbReference>
<dbReference type="Gene3D" id="3.40.50.300">
    <property type="entry name" value="P-loop containing nucleotide triphosphate hydrolases"/>
    <property type="match status" value="1"/>
</dbReference>
<dbReference type="PANTHER" id="PTHR36451">
    <property type="entry name" value="PAPS-DEPENDENT SULFOTRANSFERASE STF3"/>
    <property type="match status" value="1"/>
</dbReference>
<protein>
    <submittedName>
        <fullName evidence="1">Sulfotransferase</fullName>
    </submittedName>
</protein>
<evidence type="ECO:0000313" key="1">
    <source>
        <dbReference type="EMBL" id="MBL7631240.1"/>
    </source>
</evidence>
<sequence length="395" mass="44263">MKVDDLLAGAREATGLADFGDDGLFGGDGWREAFARLLASLNDEARLSELGRGIVAGELANYLATRLRIVEHHRAHPEIRDRDVTPPVVIIGQARTGTTMLHDVLAQDAAHRAPLTWEVDLPLPPPRTETYLTDPRIAEVDATFELVDTFIPEFRAVHQLGARLAQECSRITGGSFVSVIFPTQYRVPGYLDWVLHDAVRDGHHAAAYVWHRRYLELLQSEHPGTRWLVKSPAHVWTLPQLVAEYPDALLVQTHRDPARVIASTASMLSHLRRLYSDDVRFAELGPEFAELILDGLERTAQARLDGTVRPAQVADVLFRDLMADPLAAARSIYDRFGWELTDEAEGRMAAFLRDNAREKWGGHDYTFADTGLDLAAVRDRTARYSEHFAVPEEVR</sequence>
<evidence type="ECO:0000313" key="2">
    <source>
        <dbReference type="Proteomes" id="UP000604475"/>
    </source>
</evidence>
<dbReference type="InterPro" id="IPR052736">
    <property type="entry name" value="Stf3_sulfotransferase"/>
</dbReference>
<comment type="caution">
    <text evidence="1">The sequence shown here is derived from an EMBL/GenBank/DDBJ whole genome shotgun (WGS) entry which is preliminary data.</text>
</comment>
<dbReference type="InterPro" id="IPR027417">
    <property type="entry name" value="P-loop_NTPase"/>
</dbReference>
<dbReference type="AlphaFoldDB" id="A0A937RLS5"/>
<keyword evidence="2" id="KW-1185">Reference proteome</keyword>
<accession>A0A937RLS5</accession>
<name>A0A937RLS5_9ACTN</name>
<proteinExistence type="predicted"/>